<gene>
    <name evidence="3" type="ORF">PB01_09065</name>
    <name evidence="4" type="ORF">PB01_09925</name>
    <name evidence="5" type="ORF">PB01_10885</name>
</gene>
<dbReference type="Proteomes" id="UP000325517">
    <property type="component" value="Chromosome"/>
</dbReference>
<comment type="function">
    <text evidence="1">Involved in the transposition of the insertion sequence.</text>
</comment>
<dbReference type="EMBL" id="CP031223">
    <property type="protein sequence ID" value="QFF98971.1"/>
    <property type="molecule type" value="Genomic_DNA"/>
</dbReference>
<dbReference type="KEGG" id="psyo:PB01_09925"/>
<evidence type="ECO:0000313" key="3">
    <source>
        <dbReference type="EMBL" id="QFF98971.1"/>
    </source>
</evidence>
<proteinExistence type="predicted"/>
<dbReference type="GO" id="GO:0015074">
    <property type="term" value="P:DNA integration"/>
    <property type="evidence" value="ECO:0007669"/>
    <property type="project" value="InterPro"/>
</dbReference>
<dbReference type="AlphaFoldDB" id="A0A5J6SM88"/>
<dbReference type="InterPro" id="IPR012337">
    <property type="entry name" value="RNaseH-like_sf"/>
</dbReference>
<evidence type="ECO:0000313" key="5">
    <source>
        <dbReference type="EMBL" id="QFF99289.1"/>
    </source>
</evidence>
<dbReference type="GO" id="GO:0003676">
    <property type="term" value="F:nucleic acid binding"/>
    <property type="evidence" value="ECO:0007669"/>
    <property type="project" value="InterPro"/>
</dbReference>
<dbReference type="InterPro" id="IPR001584">
    <property type="entry name" value="Integrase_cat-core"/>
</dbReference>
<dbReference type="EMBL" id="CP031223">
    <property type="protein sequence ID" value="QFF99289.1"/>
    <property type="molecule type" value="Genomic_DNA"/>
</dbReference>
<dbReference type="Pfam" id="PF13518">
    <property type="entry name" value="HTH_28"/>
    <property type="match status" value="1"/>
</dbReference>
<evidence type="ECO:0000256" key="1">
    <source>
        <dbReference type="ARBA" id="ARBA00002286"/>
    </source>
</evidence>
<reference evidence="4 6" key="1">
    <citation type="submission" date="2018-07" db="EMBL/GenBank/DDBJ databases">
        <title>Complete genome sequence of Psychrobacillus sp. PB01, isolated from iceberg, and comparative genome analysis of Psychrobacillus strains.</title>
        <authorList>
            <person name="Lee P.C."/>
        </authorList>
    </citation>
    <scope>NUCLEOTIDE SEQUENCE [LARGE SCALE GENOMIC DNA]</scope>
    <source>
        <strain evidence="4 6">PB01</strain>
    </source>
</reference>
<dbReference type="InterPro" id="IPR036388">
    <property type="entry name" value="WH-like_DNA-bd_sf"/>
</dbReference>
<protein>
    <submittedName>
        <fullName evidence="4">IS3 family transposase</fullName>
    </submittedName>
</protein>
<dbReference type="NCBIfam" id="NF033516">
    <property type="entry name" value="transpos_IS3"/>
    <property type="match status" value="1"/>
</dbReference>
<evidence type="ECO:0000313" key="6">
    <source>
        <dbReference type="Proteomes" id="UP000325517"/>
    </source>
</evidence>
<dbReference type="Pfam" id="PF13333">
    <property type="entry name" value="rve_2"/>
    <property type="match status" value="1"/>
</dbReference>
<dbReference type="Gene3D" id="1.10.10.10">
    <property type="entry name" value="Winged helix-like DNA-binding domain superfamily/Winged helix DNA-binding domain"/>
    <property type="match status" value="1"/>
</dbReference>
<dbReference type="PROSITE" id="PS50994">
    <property type="entry name" value="INTEGRASE"/>
    <property type="match status" value="1"/>
</dbReference>
<evidence type="ECO:0000313" key="4">
    <source>
        <dbReference type="EMBL" id="QFF99120.1"/>
    </source>
</evidence>
<dbReference type="InterPro" id="IPR025948">
    <property type="entry name" value="HTH-like_dom"/>
</dbReference>
<dbReference type="InterPro" id="IPR055247">
    <property type="entry name" value="InsJ-like_HTH"/>
</dbReference>
<evidence type="ECO:0000259" key="2">
    <source>
        <dbReference type="PROSITE" id="PS50994"/>
    </source>
</evidence>
<accession>A0A5J6SM88</accession>
<dbReference type="InterPro" id="IPR048020">
    <property type="entry name" value="Transpos_IS3"/>
</dbReference>
<dbReference type="KEGG" id="psyo:PB01_09065"/>
<keyword evidence="6" id="KW-1185">Reference proteome</keyword>
<dbReference type="InterPro" id="IPR009057">
    <property type="entry name" value="Homeodomain-like_sf"/>
</dbReference>
<dbReference type="Pfam" id="PF13276">
    <property type="entry name" value="HTH_21"/>
    <property type="match status" value="1"/>
</dbReference>
<dbReference type="Pfam" id="PF00665">
    <property type="entry name" value="rve"/>
    <property type="match status" value="1"/>
</dbReference>
<dbReference type="PANTHER" id="PTHR46889">
    <property type="entry name" value="TRANSPOSASE INSF FOR INSERTION SEQUENCE IS3B-RELATED"/>
    <property type="match status" value="1"/>
</dbReference>
<dbReference type="RefSeq" id="WP_151699902.1">
    <property type="nucleotide sequence ID" value="NZ_CP031223.1"/>
</dbReference>
<dbReference type="EMBL" id="CP031223">
    <property type="protein sequence ID" value="QFF99120.1"/>
    <property type="molecule type" value="Genomic_DNA"/>
</dbReference>
<dbReference type="OrthoDB" id="9781005at2"/>
<sequence>MGKNVYTSEIKWAVVKEKMSGKLTTKEIMEKYGIKNKSQVETWMRWYRANEIHRFDQPIGKQYTFGHGPDFKSEEEKKDTQMNHLKMENEILKKVFGNDKGVEKHIVLQIVEKFRKNYTVSVILSALEIPRSSFYRWLAEGVEKILTLAEEAIIELCKKTKYRNGHRKIKALLKRDYGIKLDRNTVQKTMQKFHLQCKVKQKRKWKSQGESVVIAPNVLNRNFIASKPNEKWVTDITYIQYGSVTLYLSTIMDLYNNEIVTYKLYNHQQTPLVMDTLREALIARGNPQGVIVHSDQGSVYTSYAYQNALKENHLVSSMSRRGNCWDNAVIESFHSSLKTEEFSLAKFNSLSNVSVVQRIDEYIRHYNEERIQEKLGYLTPKEFGIAAA</sequence>
<dbReference type="InterPro" id="IPR050900">
    <property type="entry name" value="Transposase_IS3/IS150/IS904"/>
</dbReference>
<dbReference type="InterPro" id="IPR036397">
    <property type="entry name" value="RNaseH_sf"/>
</dbReference>
<dbReference type="KEGG" id="psyo:PB01_10885"/>
<dbReference type="SUPFAM" id="SSF46689">
    <property type="entry name" value="Homeodomain-like"/>
    <property type="match status" value="2"/>
</dbReference>
<name>A0A5J6SM88_9BACI</name>
<organism evidence="4 6">
    <name type="scientific">Psychrobacillus glaciei</name>
    <dbReference type="NCBI Taxonomy" id="2283160"/>
    <lineage>
        <taxon>Bacteria</taxon>
        <taxon>Bacillati</taxon>
        <taxon>Bacillota</taxon>
        <taxon>Bacilli</taxon>
        <taxon>Bacillales</taxon>
        <taxon>Bacillaceae</taxon>
        <taxon>Psychrobacillus</taxon>
    </lineage>
</organism>
<feature type="domain" description="Integrase catalytic" evidence="2">
    <location>
        <begin position="224"/>
        <end position="388"/>
    </location>
</feature>
<dbReference type="PANTHER" id="PTHR46889:SF4">
    <property type="entry name" value="TRANSPOSASE INSO FOR INSERTION SEQUENCE ELEMENT IS911B-RELATED"/>
    <property type="match status" value="1"/>
</dbReference>
<dbReference type="SUPFAM" id="SSF53098">
    <property type="entry name" value="Ribonuclease H-like"/>
    <property type="match status" value="1"/>
</dbReference>
<dbReference type="Gene3D" id="3.30.420.10">
    <property type="entry name" value="Ribonuclease H-like superfamily/Ribonuclease H"/>
    <property type="match status" value="1"/>
</dbReference>